<name>A0A6P5XFU6_DURZI</name>
<proteinExistence type="inferred from homology"/>
<keyword evidence="4 6" id="KW-1133">Transmembrane helix</keyword>
<dbReference type="GO" id="GO:0016020">
    <property type="term" value="C:membrane"/>
    <property type="evidence" value="ECO:0007669"/>
    <property type="project" value="UniProtKB-SubCell"/>
</dbReference>
<evidence type="ECO:0000313" key="9">
    <source>
        <dbReference type="RefSeq" id="XP_022726567.1"/>
    </source>
</evidence>
<organism evidence="8 9">
    <name type="scientific">Durio zibethinus</name>
    <name type="common">Durian</name>
    <dbReference type="NCBI Taxonomy" id="66656"/>
    <lineage>
        <taxon>Eukaryota</taxon>
        <taxon>Viridiplantae</taxon>
        <taxon>Streptophyta</taxon>
        <taxon>Embryophyta</taxon>
        <taxon>Tracheophyta</taxon>
        <taxon>Spermatophyta</taxon>
        <taxon>Magnoliopsida</taxon>
        <taxon>eudicotyledons</taxon>
        <taxon>Gunneridae</taxon>
        <taxon>Pentapetalae</taxon>
        <taxon>rosids</taxon>
        <taxon>malvids</taxon>
        <taxon>Malvales</taxon>
        <taxon>Malvaceae</taxon>
        <taxon>Helicteroideae</taxon>
        <taxon>Durio</taxon>
    </lineage>
</organism>
<dbReference type="Proteomes" id="UP000515121">
    <property type="component" value="Unplaced"/>
</dbReference>
<accession>A0A6P5XFU6</accession>
<evidence type="ECO:0000313" key="8">
    <source>
        <dbReference type="Proteomes" id="UP000515121"/>
    </source>
</evidence>
<dbReference type="GeneID" id="111282648"/>
<evidence type="ECO:0000256" key="6">
    <source>
        <dbReference type="SAM" id="Phobius"/>
    </source>
</evidence>
<dbReference type="KEGG" id="dzi:111282648"/>
<dbReference type="PANTHER" id="PTHR11863">
    <property type="entry name" value="STEROL DESATURASE"/>
    <property type="match status" value="1"/>
</dbReference>
<keyword evidence="3 6" id="KW-0812">Transmembrane</keyword>
<dbReference type="RefSeq" id="XP_022726567.1">
    <property type="nucleotide sequence ID" value="XM_022870832.1"/>
</dbReference>
<evidence type="ECO:0000256" key="5">
    <source>
        <dbReference type="ARBA" id="ARBA00023136"/>
    </source>
</evidence>
<comment type="subcellular location">
    <subcellularLocation>
        <location evidence="1">Membrane</location>
    </subcellularLocation>
</comment>
<dbReference type="GO" id="GO:0016491">
    <property type="term" value="F:oxidoreductase activity"/>
    <property type="evidence" value="ECO:0007669"/>
    <property type="project" value="InterPro"/>
</dbReference>
<evidence type="ECO:0000256" key="3">
    <source>
        <dbReference type="ARBA" id="ARBA00022692"/>
    </source>
</evidence>
<dbReference type="InterPro" id="IPR050307">
    <property type="entry name" value="Sterol_Desaturase_Related"/>
</dbReference>
<dbReference type="InterPro" id="IPR006694">
    <property type="entry name" value="Fatty_acid_hydroxylase"/>
</dbReference>
<dbReference type="OrthoDB" id="408954at2759"/>
<keyword evidence="5 6" id="KW-0472">Membrane</keyword>
<evidence type="ECO:0000256" key="1">
    <source>
        <dbReference type="ARBA" id="ARBA00004370"/>
    </source>
</evidence>
<feature type="transmembrane region" description="Helical" evidence="6">
    <location>
        <begin position="12"/>
        <end position="33"/>
    </location>
</feature>
<feature type="domain" description="Fatty acid hydroxylase" evidence="7">
    <location>
        <begin position="97"/>
        <end position="233"/>
    </location>
</feature>
<comment type="similarity">
    <text evidence="2">Belongs to the sterol desaturase family.</text>
</comment>
<keyword evidence="8" id="KW-1185">Reference proteome</keyword>
<evidence type="ECO:0000256" key="4">
    <source>
        <dbReference type="ARBA" id="ARBA00022989"/>
    </source>
</evidence>
<dbReference type="Pfam" id="PF04116">
    <property type="entry name" value="FA_hydroxylase"/>
    <property type="match status" value="1"/>
</dbReference>
<evidence type="ECO:0000259" key="7">
    <source>
        <dbReference type="Pfam" id="PF04116"/>
    </source>
</evidence>
<dbReference type="AlphaFoldDB" id="A0A6P5XFU6"/>
<protein>
    <submittedName>
        <fullName evidence="9">Sphinganine C4-monooxygenase 1-like</fullName>
    </submittedName>
</protein>
<reference evidence="9" key="1">
    <citation type="submission" date="2025-08" db="UniProtKB">
        <authorList>
            <consortium name="RefSeq"/>
        </authorList>
    </citation>
    <scope>IDENTIFICATION</scope>
    <source>
        <tissue evidence="9">Fruit stalk</tissue>
    </source>
</reference>
<evidence type="ECO:0000256" key="2">
    <source>
        <dbReference type="ARBA" id="ARBA00009324"/>
    </source>
</evidence>
<dbReference type="GO" id="GO:0005506">
    <property type="term" value="F:iron ion binding"/>
    <property type="evidence" value="ECO:0007669"/>
    <property type="project" value="InterPro"/>
</dbReference>
<sequence length="257" mass="29745">MGLAISDELLGTFVPIVVYWIYSGIYMVLGSFENYRLHPTQDEAEKNLVSKEKVIKNVLLQQTIQAILAIFLYKVTGNEAGASKSQSSSLTDIARQFVIAMLVLDTWQYFMHRYFHHNKFLYRHFHSHHHRLVVPYAFGAIYNHPLEAFAFDIIGGALSYFLSGMSPRTSILFFSFATIKSVDDHCGLWLPGNLFHLFFYNNSAYHDVHHHLYGGKYNFSQPFFVMWDRIMGTYMPYSLEKRAEGGFEARPTKRANE</sequence>
<gene>
    <name evidence="9" type="primary">LOC111282648</name>
</gene>
<dbReference type="GO" id="GO:0008610">
    <property type="term" value="P:lipid biosynthetic process"/>
    <property type="evidence" value="ECO:0007669"/>
    <property type="project" value="InterPro"/>
</dbReference>